<name>A0A4Y2EPB3_ARAVE</name>
<proteinExistence type="predicted"/>
<evidence type="ECO:0000313" key="1">
    <source>
        <dbReference type="EMBL" id="GBM29836.1"/>
    </source>
</evidence>
<gene>
    <name evidence="1" type="ORF">AVEN_110351_1</name>
</gene>
<evidence type="ECO:0000313" key="2">
    <source>
        <dbReference type="Proteomes" id="UP000499080"/>
    </source>
</evidence>
<protein>
    <submittedName>
        <fullName evidence="1">Uncharacterized protein</fullName>
    </submittedName>
</protein>
<dbReference type="EMBL" id="BGPR01000646">
    <property type="protein sequence ID" value="GBM29836.1"/>
    <property type="molecule type" value="Genomic_DNA"/>
</dbReference>
<reference evidence="1 2" key="1">
    <citation type="journal article" date="2019" name="Sci. Rep.">
        <title>Orb-weaving spider Araneus ventricosus genome elucidates the spidroin gene catalogue.</title>
        <authorList>
            <person name="Kono N."/>
            <person name="Nakamura H."/>
            <person name="Ohtoshi R."/>
            <person name="Moran D.A.P."/>
            <person name="Shinohara A."/>
            <person name="Yoshida Y."/>
            <person name="Fujiwara M."/>
            <person name="Mori M."/>
            <person name="Tomita M."/>
            <person name="Arakawa K."/>
        </authorList>
    </citation>
    <scope>NUCLEOTIDE SEQUENCE [LARGE SCALE GENOMIC DNA]</scope>
</reference>
<dbReference type="Proteomes" id="UP000499080">
    <property type="component" value="Unassembled WGS sequence"/>
</dbReference>
<accession>A0A4Y2EPB3</accession>
<organism evidence="1 2">
    <name type="scientific">Araneus ventricosus</name>
    <name type="common">Orbweaver spider</name>
    <name type="synonym">Epeira ventricosa</name>
    <dbReference type="NCBI Taxonomy" id="182803"/>
    <lineage>
        <taxon>Eukaryota</taxon>
        <taxon>Metazoa</taxon>
        <taxon>Ecdysozoa</taxon>
        <taxon>Arthropoda</taxon>
        <taxon>Chelicerata</taxon>
        <taxon>Arachnida</taxon>
        <taxon>Araneae</taxon>
        <taxon>Araneomorphae</taxon>
        <taxon>Entelegynae</taxon>
        <taxon>Araneoidea</taxon>
        <taxon>Araneidae</taxon>
        <taxon>Araneus</taxon>
    </lineage>
</organism>
<dbReference type="AlphaFoldDB" id="A0A4Y2EPB3"/>
<sequence>MNGPGSNLIYGLSGNFTCGTGGAKLFRGPFMSALQWDVLYYRHETNLDTRHACGGRHGSGIFHCILGGGGKGFMHGGDRLCEKSPLMAPPTVIPP</sequence>
<comment type="caution">
    <text evidence="1">The sequence shown here is derived from an EMBL/GenBank/DDBJ whole genome shotgun (WGS) entry which is preliminary data.</text>
</comment>
<keyword evidence="2" id="KW-1185">Reference proteome</keyword>